<dbReference type="Proteomes" id="UP000325579">
    <property type="component" value="Unassembled WGS sequence"/>
</dbReference>
<accession>A0A5N7DQ58</accession>
<reference evidence="2 3" key="1">
    <citation type="submission" date="2019-04" db="EMBL/GenBank/DDBJ databases">
        <authorList>
            <consortium name="DOE Joint Genome Institute"/>
            <person name="Mondo S."/>
            <person name="Kjaerbolling I."/>
            <person name="Vesth T."/>
            <person name="Frisvad J.C."/>
            <person name="Nybo J.L."/>
            <person name="Theobald S."/>
            <person name="Kildgaard S."/>
            <person name="Isbrandt T."/>
            <person name="Kuo A."/>
            <person name="Sato A."/>
            <person name="Lyhne E.K."/>
            <person name="Kogle M.E."/>
            <person name="Wiebenga A."/>
            <person name="Kun R.S."/>
            <person name="Lubbers R.J."/>
            <person name="Makela M.R."/>
            <person name="Barry K."/>
            <person name="Chovatia M."/>
            <person name="Clum A."/>
            <person name="Daum C."/>
            <person name="Haridas S."/>
            <person name="He G."/>
            <person name="LaButti K."/>
            <person name="Lipzen A."/>
            <person name="Riley R."/>
            <person name="Salamov A."/>
            <person name="Simmons B.A."/>
            <person name="Magnuson J.K."/>
            <person name="Henrissat B."/>
            <person name="Mortensen U.H."/>
            <person name="Larsen T.O."/>
            <person name="Devries R.P."/>
            <person name="Grigoriev I.V."/>
            <person name="Machida M."/>
            <person name="Baker S.E."/>
            <person name="Andersen M.R."/>
            <person name="Cantor M.N."/>
            <person name="Hua S.X."/>
        </authorList>
    </citation>
    <scope>NUCLEOTIDE SEQUENCE [LARGE SCALE GENOMIC DNA]</scope>
    <source>
        <strain evidence="2 3">CBS 119388</strain>
    </source>
</reference>
<protein>
    <submittedName>
        <fullName evidence="2">Uncharacterized protein</fullName>
    </submittedName>
</protein>
<dbReference type="AlphaFoldDB" id="A0A5N7DQ58"/>
<organism evidence="2 3">
    <name type="scientific">Aspergillus pseudonomiae</name>
    <dbReference type="NCBI Taxonomy" id="1506151"/>
    <lineage>
        <taxon>Eukaryota</taxon>
        <taxon>Fungi</taxon>
        <taxon>Dikarya</taxon>
        <taxon>Ascomycota</taxon>
        <taxon>Pezizomycotina</taxon>
        <taxon>Eurotiomycetes</taxon>
        <taxon>Eurotiomycetidae</taxon>
        <taxon>Eurotiales</taxon>
        <taxon>Aspergillaceae</taxon>
        <taxon>Aspergillus</taxon>
        <taxon>Aspergillus subgen. Circumdati</taxon>
    </lineage>
</organism>
<gene>
    <name evidence="2" type="ORF">BDV37DRAFT_174120</name>
</gene>
<keyword evidence="1" id="KW-0812">Transmembrane</keyword>
<name>A0A5N7DQ58_9EURO</name>
<evidence type="ECO:0000256" key="1">
    <source>
        <dbReference type="SAM" id="Phobius"/>
    </source>
</evidence>
<dbReference type="GeneID" id="43664083"/>
<keyword evidence="1" id="KW-0472">Membrane</keyword>
<evidence type="ECO:0000313" key="3">
    <source>
        <dbReference type="Proteomes" id="UP000325579"/>
    </source>
</evidence>
<dbReference type="EMBL" id="ML736743">
    <property type="protein sequence ID" value="KAE8408554.1"/>
    <property type="molecule type" value="Genomic_DNA"/>
</dbReference>
<proteinExistence type="predicted"/>
<dbReference type="RefSeq" id="XP_031945873.1">
    <property type="nucleotide sequence ID" value="XM_032079392.1"/>
</dbReference>
<feature type="transmembrane region" description="Helical" evidence="1">
    <location>
        <begin position="28"/>
        <end position="54"/>
    </location>
</feature>
<keyword evidence="3" id="KW-1185">Reference proteome</keyword>
<keyword evidence="1" id="KW-1133">Transmembrane helix</keyword>
<evidence type="ECO:0000313" key="2">
    <source>
        <dbReference type="EMBL" id="KAE8408554.1"/>
    </source>
</evidence>
<sequence>MYFSWVSRPFPTGPKPSMIRLICLDRTFFSYGAVVIENHFVIIILNVSCSWAIFDTAYLRVYRKCSDLELIMAYFQYYFRLIYRN</sequence>